<name>A0A2P6PKC5_ROSCH</name>
<feature type="chain" id="PRO_5015105460" evidence="1">
    <location>
        <begin position="22"/>
        <end position="44"/>
    </location>
</feature>
<protein>
    <submittedName>
        <fullName evidence="2">Uncharacterized protein</fullName>
    </submittedName>
</protein>
<evidence type="ECO:0000313" key="3">
    <source>
        <dbReference type="Proteomes" id="UP000238479"/>
    </source>
</evidence>
<dbReference type="Gramene" id="PRQ22384">
    <property type="protein sequence ID" value="PRQ22384"/>
    <property type="gene ID" value="RchiOBHm_Chr6g0249681"/>
</dbReference>
<organism evidence="2 3">
    <name type="scientific">Rosa chinensis</name>
    <name type="common">China rose</name>
    <dbReference type="NCBI Taxonomy" id="74649"/>
    <lineage>
        <taxon>Eukaryota</taxon>
        <taxon>Viridiplantae</taxon>
        <taxon>Streptophyta</taxon>
        <taxon>Embryophyta</taxon>
        <taxon>Tracheophyta</taxon>
        <taxon>Spermatophyta</taxon>
        <taxon>Magnoliopsida</taxon>
        <taxon>eudicotyledons</taxon>
        <taxon>Gunneridae</taxon>
        <taxon>Pentapetalae</taxon>
        <taxon>rosids</taxon>
        <taxon>fabids</taxon>
        <taxon>Rosales</taxon>
        <taxon>Rosaceae</taxon>
        <taxon>Rosoideae</taxon>
        <taxon>Rosoideae incertae sedis</taxon>
        <taxon>Rosa</taxon>
    </lineage>
</organism>
<dbReference type="EMBL" id="PDCK01000044">
    <property type="protein sequence ID" value="PRQ22384.1"/>
    <property type="molecule type" value="Genomic_DNA"/>
</dbReference>
<keyword evidence="3" id="KW-1185">Reference proteome</keyword>
<accession>A0A2P6PKC5</accession>
<feature type="signal peptide" evidence="1">
    <location>
        <begin position="1"/>
        <end position="21"/>
    </location>
</feature>
<evidence type="ECO:0000313" key="2">
    <source>
        <dbReference type="EMBL" id="PRQ22384.1"/>
    </source>
</evidence>
<dbReference type="AlphaFoldDB" id="A0A2P6PKC5"/>
<comment type="caution">
    <text evidence="2">The sequence shown here is derived from an EMBL/GenBank/DDBJ whole genome shotgun (WGS) entry which is preliminary data.</text>
</comment>
<sequence>MKIGVYATFTLHILLPCICSGKQIGTELEIEKQQRSLSCFSNIN</sequence>
<evidence type="ECO:0000256" key="1">
    <source>
        <dbReference type="SAM" id="SignalP"/>
    </source>
</evidence>
<reference evidence="2 3" key="1">
    <citation type="journal article" date="2018" name="Nat. Genet.">
        <title>The Rosa genome provides new insights in the design of modern roses.</title>
        <authorList>
            <person name="Bendahmane M."/>
        </authorList>
    </citation>
    <scope>NUCLEOTIDE SEQUENCE [LARGE SCALE GENOMIC DNA]</scope>
    <source>
        <strain evidence="3">cv. Old Blush</strain>
    </source>
</reference>
<proteinExistence type="predicted"/>
<keyword evidence="1" id="KW-0732">Signal</keyword>
<gene>
    <name evidence="2" type="ORF">RchiOBHm_Chr6g0249681</name>
</gene>
<dbReference type="Proteomes" id="UP000238479">
    <property type="component" value="Chromosome 6"/>
</dbReference>